<feature type="transmembrane region" description="Helical" evidence="10">
    <location>
        <begin position="317"/>
        <end position="334"/>
    </location>
</feature>
<reference evidence="12 13" key="1">
    <citation type="submission" date="2016-11" db="EMBL/GenBank/DDBJ databases">
        <authorList>
            <person name="Jaros S."/>
            <person name="Januszkiewicz K."/>
            <person name="Wedrychowicz H."/>
        </authorList>
    </citation>
    <scope>NUCLEOTIDE SEQUENCE [LARGE SCALE GENOMIC DNA]</scope>
    <source>
        <strain evidence="12 13">GAS86</strain>
    </source>
</reference>
<feature type="domain" description="Major facilitator superfamily (MFS) profile" evidence="11">
    <location>
        <begin position="49"/>
        <end position="463"/>
    </location>
</feature>
<evidence type="ECO:0000256" key="3">
    <source>
        <dbReference type="ARBA" id="ARBA00022475"/>
    </source>
</evidence>
<dbReference type="Gene3D" id="1.20.1250.20">
    <property type="entry name" value="MFS general substrate transporter like domains"/>
    <property type="match status" value="2"/>
</dbReference>
<dbReference type="PROSITE" id="PS50850">
    <property type="entry name" value="MFS"/>
    <property type="match status" value="1"/>
</dbReference>
<feature type="transmembrane region" description="Helical" evidence="10">
    <location>
        <begin position="279"/>
        <end position="297"/>
    </location>
</feature>
<evidence type="ECO:0000256" key="9">
    <source>
        <dbReference type="ARBA" id="ARBA00023136"/>
    </source>
</evidence>
<evidence type="ECO:0000256" key="2">
    <source>
        <dbReference type="ARBA" id="ARBA00022448"/>
    </source>
</evidence>
<feature type="transmembrane region" description="Helical" evidence="10">
    <location>
        <begin position="88"/>
        <end position="109"/>
    </location>
</feature>
<keyword evidence="6" id="KW-0769">Symport</keyword>
<evidence type="ECO:0000256" key="8">
    <source>
        <dbReference type="ARBA" id="ARBA00023054"/>
    </source>
</evidence>
<dbReference type="InterPro" id="IPR005829">
    <property type="entry name" value="Sugar_transporter_CS"/>
</dbReference>
<evidence type="ECO:0000256" key="1">
    <source>
        <dbReference type="ARBA" id="ARBA00004429"/>
    </source>
</evidence>
<evidence type="ECO:0000256" key="7">
    <source>
        <dbReference type="ARBA" id="ARBA00022989"/>
    </source>
</evidence>
<sequence length="505" mass="54395">MRIFMSFVAVIGVFTLTASSNGFWRHKNQEQRLTLDDITVVDRSLLKRAVGAMALGNAMEWFDFGVYSYIAVTLGQVFFPSSNPSAQLIATFGTFAAAFLVRPIGGMVFGPLGDRIGRQRVLAMTMIMMAAGTFAIGLIPSYSSIGIFAPVLLLVARLVQGFSTGGEYGGAATFIAEFSTDKRRGFMGSFLEFGTLIGYVLGAGTVALLTATLSHEALLSWGWRVPFLIAGPLGLVGLYIRMKLEETPAFKKQAEAREAEDKALPKQSLRDLLARQWKALLLCVGLVLIFNVTDYMALSYLPSYLSSTLHFNETHGLFLVLLVMVLMMPMTLFAGRLSDTIGRKPVMLFGCVGLFALSIPALLLIRMGAVLPVFSGLLILGVLLSCFTGVMPSALPALFPTRIRYGALAIGFNISVSLFGGTTPLVAAWLVDRTGNLMMPAYYLMAASLIGIVSVLALRETARRPLLGSGPCVGTRAEAHAVLRGERAAEEMDEENYASGATARA</sequence>
<gene>
    <name evidence="12" type="ORF">SAMN05444168_2016</name>
</gene>
<dbReference type="PROSITE" id="PS00217">
    <property type="entry name" value="SUGAR_TRANSPORT_2"/>
    <property type="match status" value="1"/>
</dbReference>
<keyword evidence="7 10" id="KW-1133">Transmembrane helix</keyword>
<feature type="transmembrane region" description="Helical" evidence="10">
    <location>
        <begin position="346"/>
        <end position="365"/>
    </location>
</feature>
<dbReference type="Pfam" id="PF00083">
    <property type="entry name" value="Sugar_tr"/>
    <property type="match status" value="1"/>
</dbReference>
<protein>
    <submittedName>
        <fullName evidence="12">MFS transporter, MHS family, proline/betaine transporter</fullName>
    </submittedName>
</protein>
<proteinExistence type="predicted"/>
<feature type="transmembrane region" description="Helical" evidence="10">
    <location>
        <begin position="221"/>
        <end position="242"/>
    </location>
</feature>
<keyword evidence="3" id="KW-1003">Cell membrane</keyword>
<evidence type="ECO:0000313" key="12">
    <source>
        <dbReference type="EMBL" id="SIO01051.1"/>
    </source>
</evidence>
<dbReference type="PANTHER" id="PTHR43528">
    <property type="entry name" value="ALPHA-KETOGLUTARATE PERMEASE"/>
    <property type="match status" value="1"/>
</dbReference>
<keyword evidence="5 10" id="KW-0812">Transmembrane</keyword>
<dbReference type="Proteomes" id="UP000184693">
    <property type="component" value="Unassembled WGS sequence"/>
</dbReference>
<feature type="transmembrane region" description="Helical" evidence="10">
    <location>
        <begin position="145"/>
        <end position="165"/>
    </location>
</feature>
<feature type="transmembrane region" description="Helical" evidence="10">
    <location>
        <begin position="121"/>
        <end position="139"/>
    </location>
</feature>
<name>A0A1N6G0T3_9BURK</name>
<feature type="transmembrane region" description="Helical" evidence="10">
    <location>
        <begin position="186"/>
        <end position="209"/>
    </location>
</feature>
<dbReference type="EMBL" id="FSRM01000001">
    <property type="protein sequence ID" value="SIO01051.1"/>
    <property type="molecule type" value="Genomic_DNA"/>
</dbReference>
<dbReference type="AlphaFoldDB" id="A0A1N6G0T3"/>
<accession>A0A1N6G0T3</accession>
<dbReference type="NCBIfam" id="NF007927">
    <property type="entry name" value="PRK10642.1"/>
    <property type="match status" value="1"/>
</dbReference>
<dbReference type="InterPro" id="IPR005828">
    <property type="entry name" value="MFS_sugar_transport-like"/>
</dbReference>
<dbReference type="PANTHER" id="PTHR43528:SF1">
    <property type="entry name" value="ALPHA-KETOGLUTARATE PERMEASE"/>
    <property type="match status" value="1"/>
</dbReference>
<keyword evidence="2" id="KW-0813">Transport</keyword>
<dbReference type="FunFam" id="1.20.1250.20:FF:000001">
    <property type="entry name" value="Dicarboxylate MFS transporter"/>
    <property type="match status" value="1"/>
</dbReference>
<dbReference type="GO" id="GO:0005886">
    <property type="term" value="C:plasma membrane"/>
    <property type="evidence" value="ECO:0007669"/>
    <property type="project" value="UniProtKB-SubCell"/>
</dbReference>
<keyword evidence="9 10" id="KW-0472">Membrane</keyword>
<evidence type="ECO:0000256" key="5">
    <source>
        <dbReference type="ARBA" id="ARBA00022692"/>
    </source>
</evidence>
<keyword evidence="4" id="KW-0997">Cell inner membrane</keyword>
<comment type="subcellular location">
    <subcellularLocation>
        <location evidence="1">Cell inner membrane</location>
        <topology evidence="1">Multi-pass membrane protein</topology>
    </subcellularLocation>
</comment>
<feature type="transmembrane region" description="Helical" evidence="10">
    <location>
        <begin position="437"/>
        <end position="458"/>
    </location>
</feature>
<evidence type="ECO:0000256" key="4">
    <source>
        <dbReference type="ARBA" id="ARBA00022519"/>
    </source>
</evidence>
<feature type="transmembrane region" description="Helical" evidence="10">
    <location>
        <begin position="371"/>
        <end position="395"/>
    </location>
</feature>
<dbReference type="InterPro" id="IPR020846">
    <property type="entry name" value="MFS_dom"/>
</dbReference>
<evidence type="ECO:0000313" key="13">
    <source>
        <dbReference type="Proteomes" id="UP000184693"/>
    </source>
</evidence>
<dbReference type="InterPro" id="IPR036259">
    <property type="entry name" value="MFS_trans_sf"/>
</dbReference>
<dbReference type="SUPFAM" id="SSF103473">
    <property type="entry name" value="MFS general substrate transporter"/>
    <property type="match status" value="1"/>
</dbReference>
<organism evidence="12 13">
    <name type="scientific">Paraburkholderia phenazinium</name>
    <dbReference type="NCBI Taxonomy" id="60549"/>
    <lineage>
        <taxon>Bacteria</taxon>
        <taxon>Pseudomonadati</taxon>
        <taxon>Pseudomonadota</taxon>
        <taxon>Betaproteobacteria</taxon>
        <taxon>Burkholderiales</taxon>
        <taxon>Burkholderiaceae</taxon>
        <taxon>Paraburkholderia</taxon>
    </lineage>
</organism>
<evidence type="ECO:0000256" key="10">
    <source>
        <dbReference type="SAM" id="Phobius"/>
    </source>
</evidence>
<feature type="transmembrane region" description="Helical" evidence="10">
    <location>
        <begin position="407"/>
        <end position="431"/>
    </location>
</feature>
<dbReference type="FunFam" id="1.20.1250.20:FF:000051">
    <property type="entry name" value="Proline/glycine betaine transporter"/>
    <property type="match status" value="1"/>
</dbReference>
<dbReference type="GO" id="GO:0015293">
    <property type="term" value="F:symporter activity"/>
    <property type="evidence" value="ECO:0007669"/>
    <property type="project" value="UniProtKB-KW"/>
</dbReference>
<evidence type="ECO:0000259" key="11">
    <source>
        <dbReference type="PROSITE" id="PS50850"/>
    </source>
</evidence>
<keyword evidence="8" id="KW-0175">Coiled coil</keyword>
<dbReference type="CDD" id="cd17366">
    <property type="entry name" value="MFS_ProP"/>
    <property type="match status" value="1"/>
</dbReference>
<dbReference type="InterPro" id="IPR051084">
    <property type="entry name" value="H+-coupled_symporters"/>
</dbReference>
<evidence type="ECO:0000256" key="6">
    <source>
        <dbReference type="ARBA" id="ARBA00022847"/>
    </source>
</evidence>